<proteinExistence type="predicted"/>
<keyword evidence="3" id="KW-1185">Reference proteome</keyword>
<reference evidence="2" key="2">
    <citation type="submission" date="2023-02" db="EMBL/GenBank/DDBJ databases">
        <authorList>
            <person name="Swenson N.G."/>
            <person name="Wegrzyn J.L."/>
            <person name="Mcevoy S.L."/>
        </authorList>
    </citation>
    <scope>NUCLEOTIDE SEQUENCE</scope>
    <source>
        <strain evidence="2">91603</strain>
        <tissue evidence="2">Leaf</tissue>
    </source>
</reference>
<feature type="domain" description="Ubiquitin-like" evidence="1">
    <location>
        <begin position="76"/>
        <end position="152"/>
    </location>
</feature>
<evidence type="ECO:0000259" key="1">
    <source>
        <dbReference type="PROSITE" id="PS50053"/>
    </source>
</evidence>
<evidence type="ECO:0000313" key="2">
    <source>
        <dbReference type="EMBL" id="KAI9194225.1"/>
    </source>
</evidence>
<dbReference type="AlphaFoldDB" id="A0AAD5JD71"/>
<dbReference type="Gene3D" id="3.10.20.90">
    <property type="entry name" value="Phosphatidylinositol 3-kinase Catalytic Subunit, Chain A, domain 1"/>
    <property type="match status" value="2"/>
</dbReference>
<sequence>MDRKRVKIPSLEKWIPPNPDSLKFNVDGLPHEKEGILEDRQVLSFDGRRLEHDYRILDNDIPNKSIIQLSEKSQRLKLYFRIPSNENNFKLEADNNEEFCGIKSIMQSKLGIPKDKYTIYYAGEVVENHQTVASLNIQSAEAILQMVSNPKDLLLFSVETPTKGKKEIKVKWTFTVLDVKKLVESMTNYHSEDWDLFSLE</sequence>
<dbReference type="EMBL" id="JAJSOW010000003">
    <property type="protein sequence ID" value="KAI9194225.1"/>
    <property type="molecule type" value="Genomic_DNA"/>
</dbReference>
<dbReference type="SMART" id="SM00213">
    <property type="entry name" value="UBQ"/>
    <property type="match status" value="1"/>
</dbReference>
<dbReference type="SUPFAM" id="SSF54236">
    <property type="entry name" value="Ubiquitin-like"/>
    <property type="match status" value="2"/>
</dbReference>
<reference evidence="2" key="1">
    <citation type="journal article" date="2022" name="Plant J.">
        <title>Strategies of tolerance reflected in two North American maple genomes.</title>
        <authorList>
            <person name="McEvoy S.L."/>
            <person name="Sezen U.U."/>
            <person name="Trouern-Trend A."/>
            <person name="McMahon S.M."/>
            <person name="Schaberg P.G."/>
            <person name="Yang J."/>
            <person name="Wegrzyn J.L."/>
            <person name="Swenson N.G."/>
        </authorList>
    </citation>
    <scope>NUCLEOTIDE SEQUENCE</scope>
    <source>
        <strain evidence="2">91603</strain>
    </source>
</reference>
<dbReference type="Pfam" id="PF00240">
    <property type="entry name" value="ubiquitin"/>
    <property type="match status" value="1"/>
</dbReference>
<accession>A0AAD5JD71</accession>
<dbReference type="InterPro" id="IPR029071">
    <property type="entry name" value="Ubiquitin-like_domsf"/>
</dbReference>
<dbReference type="InterPro" id="IPR000626">
    <property type="entry name" value="Ubiquitin-like_dom"/>
</dbReference>
<dbReference type="PROSITE" id="PS50053">
    <property type="entry name" value="UBIQUITIN_2"/>
    <property type="match status" value="2"/>
</dbReference>
<protein>
    <recommendedName>
        <fullName evidence="1">Ubiquitin-like domain-containing protein</fullName>
    </recommendedName>
</protein>
<evidence type="ECO:0000313" key="3">
    <source>
        <dbReference type="Proteomes" id="UP001064489"/>
    </source>
</evidence>
<name>A0AAD5JD71_ACENE</name>
<dbReference type="Proteomes" id="UP001064489">
    <property type="component" value="Chromosome 1"/>
</dbReference>
<feature type="domain" description="Ubiquitin-like" evidence="1">
    <location>
        <begin position="22"/>
        <end position="69"/>
    </location>
</feature>
<organism evidence="2 3">
    <name type="scientific">Acer negundo</name>
    <name type="common">Box elder</name>
    <dbReference type="NCBI Taxonomy" id="4023"/>
    <lineage>
        <taxon>Eukaryota</taxon>
        <taxon>Viridiplantae</taxon>
        <taxon>Streptophyta</taxon>
        <taxon>Embryophyta</taxon>
        <taxon>Tracheophyta</taxon>
        <taxon>Spermatophyta</taxon>
        <taxon>Magnoliopsida</taxon>
        <taxon>eudicotyledons</taxon>
        <taxon>Gunneridae</taxon>
        <taxon>Pentapetalae</taxon>
        <taxon>rosids</taxon>
        <taxon>malvids</taxon>
        <taxon>Sapindales</taxon>
        <taxon>Sapindaceae</taxon>
        <taxon>Hippocastanoideae</taxon>
        <taxon>Acereae</taxon>
        <taxon>Acer</taxon>
    </lineage>
</organism>
<comment type="caution">
    <text evidence="2">The sequence shown here is derived from an EMBL/GenBank/DDBJ whole genome shotgun (WGS) entry which is preliminary data.</text>
</comment>
<gene>
    <name evidence="2" type="ORF">LWI28_004132</name>
</gene>